<keyword evidence="3" id="KW-1133">Transmembrane helix</keyword>
<dbReference type="GO" id="GO:0043386">
    <property type="term" value="P:mycotoxin biosynthetic process"/>
    <property type="evidence" value="ECO:0007669"/>
    <property type="project" value="InterPro"/>
</dbReference>
<evidence type="ECO:0008006" key="6">
    <source>
        <dbReference type="Google" id="ProtNLM"/>
    </source>
</evidence>
<gene>
    <name evidence="4" type="ORF">CPB84DRAFT_1740886</name>
</gene>
<evidence type="ECO:0000313" key="5">
    <source>
        <dbReference type="Proteomes" id="UP000724874"/>
    </source>
</evidence>
<name>A0A9P5N723_GYMJU</name>
<dbReference type="Proteomes" id="UP000724874">
    <property type="component" value="Unassembled WGS sequence"/>
</dbReference>
<evidence type="ECO:0000256" key="1">
    <source>
        <dbReference type="ARBA" id="ARBA00004685"/>
    </source>
</evidence>
<proteinExistence type="inferred from homology"/>
<sequence length="279" mass="32270">MMFSISSDYQPISNSGQDDEAGDKLLAKRYSADPAQSGTRIFLIRYWVHFTHAVLFLLCTTFFVLWIHTRMQIPTLPEMPFSPANVALEYRQEYIVFNGSFNHPSVYRGPPTPELDAAWYNVSIGVKLARLTREQLLEIGKEDSPSKVKYTEEDGGGYMAALEVTHQLHCLNMLRKYLYYDYYGTFDPFFTESKPDTYRMHLEHCIDNLRQVLMCTADANMITFEWVRGFSTAYPDFNTRHQCRNFEKLIDWQNSNGIHGIAGSHIIRLEGQVDLVHPP</sequence>
<reference evidence="4" key="1">
    <citation type="submission" date="2020-11" db="EMBL/GenBank/DDBJ databases">
        <authorList>
            <consortium name="DOE Joint Genome Institute"/>
            <person name="Ahrendt S."/>
            <person name="Riley R."/>
            <person name="Andreopoulos W."/>
            <person name="LaButti K."/>
            <person name="Pangilinan J."/>
            <person name="Ruiz-duenas F.J."/>
            <person name="Barrasa J.M."/>
            <person name="Sanchez-Garcia M."/>
            <person name="Camarero S."/>
            <person name="Miyauchi S."/>
            <person name="Serrano A."/>
            <person name="Linde D."/>
            <person name="Babiker R."/>
            <person name="Drula E."/>
            <person name="Ayuso-Fernandez I."/>
            <person name="Pacheco R."/>
            <person name="Padilla G."/>
            <person name="Ferreira P."/>
            <person name="Barriuso J."/>
            <person name="Kellner H."/>
            <person name="Castanera R."/>
            <person name="Alfaro M."/>
            <person name="Ramirez L."/>
            <person name="Pisabarro A.G."/>
            <person name="Kuo A."/>
            <person name="Tritt A."/>
            <person name="Lipzen A."/>
            <person name="He G."/>
            <person name="Yan M."/>
            <person name="Ng V."/>
            <person name="Cullen D."/>
            <person name="Martin F."/>
            <person name="Rosso M.-N."/>
            <person name="Henrissat B."/>
            <person name="Hibbett D."/>
            <person name="Martinez A.T."/>
            <person name="Grigoriev I.V."/>
        </authorList>
    </citation>
    <scope>NUCLEOTIDE SEQUENCE</scope>
    <source>
        <strain evidence="4">AH 44721</strain>
    </source>
</reference>
<dbReference type="OrthoDB" id="3687641at2759"/>
<keyword evidence="5" id="KW-1185">Reference proteome</keyword>
<keyword evidence="3" id="KW-0812">Transmembrane</keyword>
<comment type="pathway">
    <text evidence="1">Mycotoxin biosynthesis.</text>
</comment>
<organism evidence="4 5">
    <name type="scientific">Gymnopilus junonius</name>
    <name type="common">Spectacular rustgill mushroom</name>
    <name type="synonym">Gymnopilus spectabilis subsp. junonius</name>
    <dbReference type="NCBI Taxonomy" id="109634"/>
    <lineage>
        <taxon>Eukaryota</taxon>
        <taxon>Fungi</taxon>
        <taxon>Dikarya</taxon>
        <taxon>Basidiomycota</taxon>
        <taxon>Agaricomycotina</taxon>
        <taxon>Agaricomycetes</taxon>
        <taxon>Agaricomycetidae</taxon>
        <taxon>Agaricales</taxon>
        <taxon>Agaricineae</taxon>
        <taxon>Hymenogastraceae</taxon>
        <taxon>Gymnopilus</taxon>
    </lineage>
</organism>
<comment type="caution">
    <text evidence="4">The sequence shown here is derived from an EMBL/GenBank/DDBJ whole genome shotgun (WGS) entry which is preliminary data.</text>
</comment>
<feature type="transmembrane region" description="Helical" evidence="3">
    <location>
        <begin position="46"/>
        <end position="67"/>
    </location>
</feature>
<evidence type="ECO:0000313" key="4">
    <source>
        <dbReference type="EMBL" id="KAF8868254.1"/>
    </source>
</evidence>
<dbReference type="InterPro" id="IPR021765">
    <property type="entry name" value="UstYa-like"/>
</dbReference>
<dbReference type="EMBL" id="JADNYJ010000736">
    <property type="protein sequence ID" value="KAF8868254.1"/>
    <property type="molecule type" value="Genomic_DNA"/>
</dbReference>
<accession>A0A9P5N723</accession>
<keyword evidence="3" id="KW-0472">Membrane</keyword>
<dbReference type="PANTHER" id="PTHR33365:SF4">
    <property type="entry name" value="CYCLOCHLOROTINE BIOSYNTHESIS PROTEIN O"/>
    <property type="match status" value="1"/>
</dbReference>
<dbReference type="AlphaFoldDB" id="A0A9P5N723"/>
<evidence type="ECO:0000256" key="3">
    <source>
        <dbReference type="SAM" id="Phobius"/>
    </source>
</evidence>
<comment type="similarity">
    <text evidence="2">Belongs to the ustYa family.</text>
</comment>
<protein>
    <recommendedName>
        <fullName evidence="6">Tat pathway signal sequence</fullName>
    </recommendedName>
</protein>
<dbReference type="Pfam" id="PF11807">
    <property type="entry name" value="UstYa"/>
    <property type="match status" value="1"/>
</dbReference>
<dbReference type="PANTHER" id="PTHR33365">
    <property type="entry name" value="YALI0B05434P"/>
    <property type="match status" value="1"/>
</dbReference>
<evidence type="ECO:0000256" key="2">
    <source>
        <dbReference type="ARBA" id="ARBA00035112"/>
    </source>
</evidence>